<dbReference type="EMBL" id="JAGINP010000003">
    <property type="protein sequence ID" value="MBP2291288.1"/>
    <property type="molecule type" value="Genomic_DNA"/>
</dbReference>
<comment type="caution">
    <text evidence="1">The sequence shown here is derived from an EMBL/GenBank/DDBJ whole genome shotgun (WGS) entry which is preliminary data.</text>
</comment>
<dbReference type="Proteomes" id="UP000781958">
    <property type="component" value="Unassembled WGS sequence"/>
</dbReference>
<evidence type="ECO:0000313" key="1">
    <source>
        <dbReference type="EMBL" id="MBP2291288.1"/>
    </source>
</evidence>
<name>A0ABS4SFD8_9PROT</name>
<evidence type="ECO:0008006" key="3">
    <source>
        <dbReference type="Google" id="ProtNLM"/>
    </source>
</evidence>
<sequence>MTQTRVRVAIHQPNYLPWLGYFTKIANADVFVFLDDAQLPQGRSFVHRTRIHSAAGGDWLSAPVRRAERQLIRDVRFADDDWRRRHRATLLHTYRRTPHFEPVMALVDRILEADTDLLAAFNMRAAMLLADHLGLSCRFELSSAFGVESTSDERLIDLVKAVGGDTYLSGVGGQNYQDPAKFERAGIDLWVREFTPHPYGQGPGAFQPCLTILDALFNIGPADTVRHLSYQPMASPCPSA</sequence>
<keyword evidence="2" id="KW-1185">Reference proteome</keyword>
<evidence type="ECO:0000313" key="2">
    <source>
        <dbReference type="Proteomes" id="UP000781958"/>
    </source>
</evidence>
<reference evidence="1 2" key="1">
    <citation type="submission" date="2021-03" db="EMBL/GenBank/DDBJ databases">
        <title>Genomic Encyclopedia of Type Strains, Phase III (KMG-III): the genomes of soil and plant-associated and newly described type strains.</title>
        <authorList>
            <person name="Whitman W."/>
        </authorList>
    </citation>
    <scope>NUCLEOTIDE SEQUENCE [LARGE SCALE GENOMIC DNA]</scope>
    <source>
        <strain evidence="1 2">IMMIB AFH-6</strain>
    </source>
</reference>
<proteinExistence type="predicted"/>
<protein>
    <recommendedName>
        <fullName evidence="3">WbqC-like protein family protein</fullName>
    </recommendedName>
</protein>
<organism evidence="1 2">
    <name type="scientific">Azospirillum rugosum</name>
    <dbReference type="NCBI Taxonomy" id="416170"/>
    <lineage>
        <taxon>Bacteria</taxon>
        <taxon>Pseudomonadati</taxon>
        <taxon>Pseudomonadota</taxon>
        <taxon>Alphaproteobacteria</taxon>
        <taxon>Rhodospirillales</taxon>
        <taxon>Azospirillaceae</taxon>
        <taxon>Azospirillum</taxon>
    </lineage>
</organism>
<accession>A0ABS4SFD8</accession>
<dbReference type="Pfam" id="PF08889">
    <property type="entry name" value="WbqC"/>
    <property type="match status" value="1"/>
</dbReference>
<gene>
    <name evidence="1" type="ORF">J2851_001037</name>
</gene>
<dbReference type="InterPro" id="IPR014985">
    <property type="entry name" value="WbqC"/>
</dbReference>
<dbReference type="RefSeq" id="WP_209764703.1">
    <property type="nucleotide sequence ID" value="NZ_JAGINP010000003.1"/>
</dbReference>